<comment type="function">
    <text evidence="11">Core component of RNA polymerase I (Pol I), a DNA-dependent RNA polymerase which synthesizes ribosomal RNA precursors using the four ribonucleoside triphosphates as substrates. Can mediate Pol I proofreading of the nascent RNA transcript. Anchors into the Pol I active site to monitor transcription fidelity and cleave mis-incorporated 5'-ribonucleotides.</text>
</comment>
<comment type="subcellular location">
    <subcellularLocation>
        <location evidence="1">Nucleus</location>
        <location evidence="1">Nucleolus</location>
    </subcellularLocation>
</comment>
<dbReference type="GO" id="GO:0003676">
    <property type="term" value="F:nucleic acid binding"/>
    <property type="evidence" value="ECO:0007669"/>
    <property type="project" value="InterPro"/>
</dbReference>
<dbReference type="PANTHER" id="PTHR11239">
    <property type="entry name" value="DNA-DIRECTED RNA POLYMERASE"/>
    <property type="match status" value="1"/>
</dbReference>
<dbReference type="Proteomes" id="UP000265100">
    <property type="component" value="Chromosome 22"/>
</dbReference>
<keyword evidence="4" id="KW-0240">DNA-directed RNA polymerase</keyword>
<dbReference type="AlphaFoldDB" id="A0AAX7SYE8"/>
<evidence type="ECO:0000313" key="15">
    <source>
        <dbReference type="Proteomes" id="UP000265100"/>
    </source>
</evidence>
<keyword evidence="15" id="KW-1185">Reference proteome</keyword>
<dbReference type="InterPro" id="IPR001222">
    <property type="entry name" value="Znf_TFIIS"/>
</dbReference>
<keyword evidence="5" id="KW-0479">Metal-binding</keyword>
<name>A0AAX7SYE8_ASTCA</name>
<dbReference type="PANTHER" id="PTHR11239:SF14">
    <property type="entry name" value="DNA-DIRECTED RNA POLYMERASE I SUBUNIT RPA12"/>
    <property type="match status" value="1"/>
</dbReference>
<evidence type="ECO:0000256" key="8">
    <source>
        <dbReference type="ARBA" id="ARBA00023163"/>
    </source>
</evidence>
<evidence type="ECO:0000256" key="12">
    <source>
        <dbReference type="PROSITE-ProRule" id="PRU00472"/>
    </source>
</evidence>
<dbReference type="PROSITE" id="PS51133">
    <property type="entry name" value="ZF_TFIIS_2"/>
    <property type="match status" value="1"/>
</dbReference>
<reference evidence="15" key="2">
    <citation type="submission" date="2023-03" db="EMBL/GenBank/DDBJ databases">
        <authorList>
            <consortium name="Wellcome Sanger Institute Data Sharing"/>
        </authorList>
    </citation>
    <scope>NUCLEOTIDE SEQUENCE [LARGE SCALE GENOMIC DNA]</scope>
</reference>
<dbReference type="GO" id="GO:0005736">
    <property type="term" value="C:RNA polymerase I complex"/>
    <property type="evidence" value="ECO:0007669"/>
    <property type="project" value="TreeGrafter"/>
</dbReference>
<evidence type="ECO:0000256" key="3">
    <source>
        <dbReference type="ARBA" id="ARBA00018784"/>
    </source>
</evidence>
<evidence type="ECO:0000313" key="14">
    <source>
        <dbReference type="Ensembl" id="ENSACLP00000049498.1"/>
    </source>
</evidence>
<feature type="domain" description="TFIIS-type" evidence="13">
    <location>
        <begin position="74"/>
        <end position="114"/>
    </location>
</feature>
<keyword evidence="7" id="KW-0862">Zinc</keyword>
<dbReference type="PROSITE" id="PS01030">
    <property type="entry name" value="RNA_POL_M_15KD"/>
    <property type="match status" value="1"/>
</dbReference>
<reference evidence="14 15" key="1">
    <citation type="submission" date="2018-05" db="EMBL/GenBank/DDBJ databases">
        <authorList>
            <person name="Datahose"/>
        </authorList>
    </citation>
    <scope>NUCLEOTIDE SEQUENCE</scope>
</reference>
<dbReference type="GeneTree" id="ENSGT00390000008126"/>
<organism evidence="14 15">
    <name type="scientific">Astatotilapia calliptera</name>
    <name type="common">Eastern happy</name>
    <name type="synonym">Chromis callipterus</name>
    <dbReference type="NCBI Taxonomy" id="8154"/>
    <lineage>
        <taxon>Eukaryota</taxon>
        <taxon>Metazoa</taxon>
        <taxon>Chordata</taxon>
        <taxon>Craniata</taxon>
        <taxon>Vertebrata</taxon>
        <taxon>Euteleostomi</taxon>
        <taxon>Actinopterygii</taxon>
        <taxon>Neopterygii</taxon>
        <taxon>Teleostei</taxon>
        <taxon>Neoteleostei</taxon>
        <taxon>Acanthomorphata</taxon>
        <taxon>Ovalentaria</taxon>
        <taxon>Cichlomorphae</taxon>
        <taxon>Cichliformes</taxon>
        <taxon>Cichlidae</taxon>
        <taxon>African cichlids</taxon>
        <taxon>Pseudocrenilabrinae</taxon>
        <taxon>Haplochromini</taxon>
        <taxon>Astatotilapia</taxon>
    </lineage>
</organism>
<evidence type="ECO:0000256" key="11">
    <source>
        <dbReference type="ARBA" id="ARBA00044497"/>
    </source>
</evidence>
<reference evidence="14" key="3">
    <citation type="submission" date="2025-08" db="UniProtKB">
        <authorList>
            <consortium name="Ensembl"/>
        </authorList>
    </citation>
    <scope>IDENTIFICATION</scope>
</reference>
<dbReference type="GO" id="GO:0008270">
    <property type="term" value="F:zinc ion binding"/>
    <property type="evidence" value="ECO:0007669"/>
    <property type="project" value="UniProtKB-KW"/>
</dbReference>
<reference evidence="14" key="4">
    <citation type="submission" date="2025-09" db="UniProtKB">
        <authorList>
            <consortium name="Ensembl"/>
        </authorList>
    </citation>
    <scope>IDENTIFICATION</scope>
</reference>
<evidence type="ECO:0000256" key="7">
    <source>
        <dbReference type="ARBA" id="ARBA00022833"/>
    </source>
</evidence>
<dbReference type="Pfam" id="PF01096">
    <property type="entry name" value="Zn_ribbon_TFIIS"/>
    <property type="match status" value="1"/>
</dbReference>
<keyword evidence="9" id="KW-0539">Nucleus</keyword>
<keyword evidence="8" id="KW-0804">Transcription</keyword>
<evidence type="ECO:0000256" key="2">
    <source>
        <dbReference type="ARBA" id="ARBA00008925"/>
    </source>
</evidence>
<dbReference type="GO" id="GO:0003899">
    <property type="term" value="F:DNA-directed RNA polymerase activity"/>
    <property type="evidence" value="ECO:0007669"/>
    <property type="project" value="InterPro"/>
</dbReference>
<evidence type="ECO:0000256" key="9">
    <source>
        <dbReference type="ARBA" id="ARBA00023242"/>
    </source>
</evidence>
<proteinExistence type="inferred from homology"/>
<evidence type="ECO:0000259" key="13">
    <source>
        <dbReference type="PROSITE" id="PS51133"/>
    </source>
</evidence>
<accession>A0AAX7SYE8</accession>
<dbReference type="InterPro" id="IPR012164">
    <property type="entry name" value="Rpa12/Rpb9/Rpc10/TFS"/>
</dbReference>
<evidence type="ECO:0000256" key="10">
    <source>
        <dbReference type="ARBA" id="ARBA00031781"/>
    </source>
</evidence>
<protein>
    <recommendedName>
        <fullName evidence="3">DNA-directed RNA polymerase I subunit RPA12</fullName>
    </recommendedName>
    <alternativeName>
        <fullName evidence="10">DNA-directed RNA polymerase I subunit H</fullName>
    </alternativeName>
</protein>
<dbReference type="Ensembl" id="ENSACLT00000052247.1">
    <property type="protein sequence ID" value="ENSACLP00000049498.1"/>
    <property type="gene ID" value="ENSACLG00000018800.2"/>
</dbReference>
<dbReference type="SUPFAM" id="SSF57783">
    <property type="entry name" value="Zinc beta-ribbon"/>
    <property type="match status" value="1"/>
</dbReference>
<dbReference type="InterPro" id="IPR019761">
    <property type="entry name" value="DNA-dir_RNA_pol-M_15_CS"/>
</dbReference>
<evidence type="ECO:0000256" key="4">
    <source>
        <dbReference type="ARBA" id="ARBA00022478"/>
    </source>
</evidence>
<dbReference type="SMART" id="SM00440">
    <property type="entry name" value="ZnF_C2C2"/>
    <property type="match status" value="1"/>
</dbReference>
<keyword evidence="6 12" id="KW-0863">Zinc-finger</keyword>
<evidence type="ECO:0000256" key="6">
    <source>
        <dbReference type="ARBA" id="ARBA00022771"/>
    </source>
</evidence>
<comment type="similarity">
    <text evidence="2">Belongs to the archaeal RpoM/eukaryotic RPA12/RPB9/RPC11 RNA polymerase family.</text>
</comment>
<dbReference type="CDD" id="cd10507">
    <property type="entry name" value="Zn-ribbon_RPA12"/>
    <property type="match status" value="1"/>
</dbReference>
<dbReference type="Gene3D" id="2.20.25.10">
    <property type="match status" value="1"/>
</dbReference>
<dbReference type="InterPro" id="IPR034004">
    <property type="entry name" value="Zn_ribbon_RPA12_C"/>
</dbReference>
<sequence length="140" mass="15558">MSCFGGGPNFCPECGNVLPLPGIPDVVCCPGCSFRIPVSEFSGQEIYSAVVFNPVEQTAVSQDEEDSEMKGAVIDRRCSRCNKEGMIYHTRQMRSADEGQTVFFTCTHCIKRRRTPKKRVLCISPLLLTQLLLKTPQKPV</sequence>
<evidence type="ECO:0000256" key="5">
    <source>
        <dbReference type="ARBA" id="ARBA00022723"/>
    </source>
</evidence>
<evidence type="ECO:0000256" key="1">
    <source>
        <dbReference type="ARBA" id="ARBA00004604"/>
    </source>
</evidence>
<dbReference type="GO" id="GO:0006363">
    <property type="term" value="P:termination of RNA polymerase I transcription"/>
    <property type="evidence" value="ECO:0007669"/>
    <property type="project" value="TreeGrafter"/>
</dbReference>